<evidence type="ECO:0000256" key="2">
    <source>
        <dbReference type="SAM" id="Phobius"/>
    </source>
</evidence>
<evidence type="ECO:0000313" key="3">
    <source>
        <dbReference type="EMBL" id="MFC7372803.1"/>
    </source>
</evidence>
<proteinExistence type="predicted"/>
<keyword evidence="2" id="KW-0472">Membrane</keyword>
<comment type="caution">
    <text evidence="3">The sequence shown here is derived from an EMBL/GenBank/DDBJ whole genome shotgun (WGS) entry which is preliminary data.</text>
</comment>
<protein>
    <recommendedName>
        <fullName evidence="5">GerMN domain-containing protein</fullName>
    </recommendedName>
</protein>
<organism evidence="3 4">
    <name type="scientific">Fictibacillus iocasae</name>
    <dbReference type="NCBI Taxonomy" id="2715437"/>
    <lineage>
        <taxon>Bacteria</taxon>
        <taxon>Bacillati</taxon>
        <taxon>Bacillota</taxon>
        <taxon>Bacilli</taxon>
        <taxon>Bacillales</taxon>
        <taxon>Fictibacillaceae</taxon>
        <taxon>Fictibacillus</taxon>
    </lineage>
</organism>
<feature type="region of interest" description="Disordered" evidence="1">
    <location>
        <begin position="80"/>
        <end position="103"/>
    </location>
</feature>
<evidence type="ECO:0008006" key="5">
    <source>
        <dbReference type="Google" id="ProtNLM"/>
    </source>
</evidence>
<sequence>MEHSKWNEEQIQKHLENMPSFRDRRSKEAIFHKVQLRLVQGDHKRRKSIKVWGIPAFASACAVALMVILTPAAIKPFQEQDTQEKREFKTTTMPSSERSMENTTFKVDSEAGKLPAPKYHAPILATEQVQDWVTIAYMDEQAQLLVPVSFLVDGDGSYVKQLQDKLNEFQPAAAGLSPSPFEKMKITEKNDTLQFDIAPGTLSEADTNLFEQMIELTFSEGGYTDAYLFSDGKPGYDLGNMGAKESFELAVPGAPHYLYVTGTHDEFLVSTFGSGFHEKTVTLEEALNVMDEQPSDPSLRSVIPFGLTLTVEEKAELTTIRFPKGTKLADDEQNKQMLDAILLTANSYGMNSAIMFENTGVERIGPYPMEKPFEGVNGINFIQ</sequence>
<gene>
    <name evidence="3" type="ORF">ACFQPF_14135</name>
</gene>
<feature type="compositionally biased region" description="Polar residues" evidence="1">
    <location>
        <begin position="90"/>
        <end position="103"/>
    </location>
</feature>
<accession>A0ABW2NUW5</accession>
<name>A0ABW2NUW5_9BACL</name>
<keyword evidence="4" id="KW-1185">Reference proteome</keyword>
<feature type="transmembrane region" description="Helical" evidence="2">
    <location>
        <begin position="51"/>
        <end position="74"/>
    </location>
</feature>
<reference evidence="4" key="1">
    <citation type="journal article" date="2019" name="Int. J. Syst. Evol. Microbiol.">
        <title>The Global Catalogue of Microorganisms (GCM) 10K type strain sequencing project: providing services to taxonomists for standard genome sequencing and annotation.</title>
        <authorList>
            <consortium name="The Broad Institute Genomics Platform"/>
            <consortium name="The Broad Institute Genome Sequencing Center for Infectious Disease"/>
            <person name="Wu L."/>
            <person name="Ma J."/>
        </authorList>
    </citation>
    <scope>NUCLEOTIDE SEQUENCE [LARGE SCALE GENOMIC DNA]</scope>
    <source>
        <strain evidence="4">NBRC 106396</strain>
    </source>
</reference>
<keyword evidence="2" id="KW-1133">Transmembrane helix</keyword>
<keyword evidence="2" id="KW-0812">Transmembrane</keyword>
<evidence type="ECO:0000256" key="1">
    <source>
        <dbReference type="SAM" id="MobiDB-lite"/>
    </source>
</evidence>
<evidence type="ECO:0000313" key="4">
    <source>
        <dbReference type="Proteomes" id="UP001596549"/>
    </source>
</evidence>
<dbReference type="Proteomes" id="UP001596549">
    <property type="component" value="Unassembled WGS sequence"/>
</dbReference>
<dbReference type="EMBL" id="JBHTCP010000047">
    <property type="protein sequence ID" value="MFC7372803.1"/>
    <property type="molecule type" value="Genomic_DNA"/>
</dbReference>
<dbReference type="RefSeq" id="WP_379750369.1">
    <property type="nucleotide sequence ID" value="NZ_JBHTCP010000047.1"/>
</dbReference>